<comment type="caution">
    <text evidence="1">The sequence shown here is derived from an EMBL/GenBank/DDBJ whole genome shotgun (WGS) entry which is preliminary data.</text>
</comment>
<evidence type="ECO:0000313" key="1">
    <source>
        <dbReference type="EMBL" id="KAJ1105697.1"/>
    </source>
</evidence>
<dbReference type="Proteomes" id="UP001066276">
    <property type="component" value="Chromosome 9"/>
</dbReference>
<accession>A0AAV7MQT7</accession>
<gene>
    <name evidence="1" type="ORF">NDU88_003102</name>
</gene>
<reference evidence="1" key="1">
    <citation type="journal article" date="2022" name="bioRxiv">
        <title>Sequencing and chromosome-scale assembly of the giantPleurodeles waltlgenome.</title>
        <authorList>
            <person name="Brown T."/>
            <person name="Elewa A."/>
            <person name="Iarovenko S."/>
            <person name="Subramanian E."/>
            <person name="Araus A.J."/>
            <person name="Petzold A."/>
            <person name="Susuki M."/>
            <person name="Suzuki K.-i.T."/>
            <person name="Hayashi T."/>
            <person name="Toyoda A."/>
            <person name="Oliveira C."/>
            <person name="Osipova E."/>
            <person name="Leigh N.D."/>
            <person name="Simon A."/>
            <person name="Yun M.H."/>
        </authorList>
    </citation>
    <scope>NUCLEOTIDE SEQUENCE</scope>
    <source>
        <strain evidence="1">20211129_DDA</strain>
        <tissue evidence="1">Liver</tissue>
    </source>
</reference>
<dbReference type="EMBL" id="JANPWB010000013">
    <property type="protein sequence ID" value="KAJ1105697.1"/>
    <property type="molecule type" value="Genomic_DNA"/>
</dbReference>
<name>A0AAV7MQT7_PLEWA</name>
<organism evidence="1 2">
    <name type="scientific">Pleurodeles waltl</name>
    <name type="common">Iberian ribbed newt</name>
    <dbReference type="NCBI Taxonomy" id="8319"/>
    <lineage>
        <taxon>Eukaryota</taxon>
        <taxon>Metazoa</taxon>
        <taxon>Chordata</taxon>
        <taxon>Craniata</taxon>
        <taxon>Vertebrata</taxon>
        <taxon>Euteleostomi</taxon>
        <taxon>Amphibia</taxon>
        <taxon>Batrachia</taxon>
        <taxon>Caudata</taxon>
        <taxon>Salamandroidea</taxon>
        <taxon>Salamandridae</taxon>
        <taxon>Pleurodelinae</taxon>
        <taxon>Pleurodeles</taxon>
    </lineage>
</organism>
<dbReference type="AlphaFoldDB" id="A0AAV7MQT7"/>
<sequence>MKRTSWAEAARIGPVFINISTAPPRFQVLLGSLCHRYQEELEQKAGEDIVETLDAFVQHSINKALAAALRSIIA</sequence>
<keyword evidence="2" id="KW-1185">Reference proteome</keyword>
<protein>
    <submittedName>
        <fullName evidence="1">Uncharacterized protein</fullName>
    </submittedName>
</protein>
<evidence type="ECO:0000313" key="2">
    <source>
        <dbReference type="Proteomes" id="UP001066276"/>
    </source>
</evidence>
<proteinExistence type="predicted"/>